<keyword evidence="2 10" id="KW-0479">Metal-binding</keyword>
<comment type="similarity">
    <text evidence="10">Belongs to the CRISPR-associated endonuclease Cas1 family.</text>
</comment>
<evidence type="ECO:0000256" key="10">
    <source>
        <dbReference type="HAMAP-Rule" id="MF_01470"/>
    </source>
</evidence>
<keyword evidence="8 10" id="KW-0464">Manganese</keyword>
<evidence type="ECO:0000256" key="5">
    <source>
        <dbReference type="ARBA" id="ARBA00022842"/>
    </source>
</evidence>
<dbReference type="NCBIfam" id="TIGR00287">
    <property type="entry name" value="cas1"/>
    <property type="match status" value="1"/>
</dbReference>
<dbReference type="PANTHER" id="PTHR34353">
    <property type="entry name" value="CRISPR-ASSOCIATED ENDONUCLEASE CAS1 1"/>
    <property type="match status" value="1"/>
</dbReference>
<evidence type="ECO:0000256" key="9">
    <source>
        <dbReference type="ARBA" id="ARBA00038592"/>
    </source>
</evidence>
<dbReference type="Gene3D" id="1.20.120.920">
    <property type="entry name" value="CRISPR-associated endonuclease Cas1, C-terminal domain"/>
    <property type="match status" value="1"/>
</dbReference>
<comment type="subunit">
    <text evidence="9 10">Homodimer, forms a heterotetramer with a Cas2 homodimer.</text>
</comment>
<keyword evidence="5 10" id="KW-0460">Magnesium</keyword>
<sequence length="289" mass="33239">MSWRSLLITQHSKLTYKMNHLVITTQTDVIQVPIDDVRVVIVGTTRAAVTSYAVMEIIKHDIKLIFTSENGMPIGEINRYHGHTSRNINILKQFKWSDMRKQQLWQLMIQTKITVQQQVLEETSNNSEAMDKLVDSVEVGDETNREAVAARLYFPRLFGKNFTRRDDKQVQNGALNYGYGILIANLAREISEFGYLTELGIHHDNANNEFNLANDLMELFRPLVDRIVYLQDKGELTNAMKGDLINVINLSVGWNGKETQITTVITEVVRTSLLFLEEKSELPEWRIEI</sequence>
<keyword evidence="4 10" id="KW-0378">Hydrolase</keyword>
<evidence type="ECO:0000256" key="7">
    <source>
        <dbReference type="ARBA" id="ARBA00023125"/>
    </source>
</evidence>
<dbReference type="GO" id="GO:0051607">
    <property type="term" value="P:defense response to virus"/>
    <property type="evidence" value="ECO:0007669"/>
    <property type="project" value="UniProtKB-UniRule"/>
</dbReference>
<keyword evidence="7 10" id="KW-0238">DNA-binding</keyword>
<dbReference type="GO" id="GO:0004520">
    <property type="term" value="F:DNA endonuclease activity"/>
    <property type="evidence" value="ECO:0007669"/>
    <property type="project" value="InterPro"/>
</dbReference>
<accession>A0A4P6YVS3</accession>
<comment type="function">
    <text evidence="10">CRISPR (clustered regularly interspaced short palindromic repeat), is an adaptive immune system that provides protection against mobile genetic elements (viruses, transposable elements and conjugative plasmids). CRISPR clusters contain spacers, sequences complementary to antecedent mobile elements, and target invading nucleic acids. CRISPR clusters are transcribed and processed into CRISPR RNA (crRNA). Acts as a dsDNA endonuclease. Involved in the integration of spacer DNA into the CRISPR cassette.</text>
</comment>
<dbReference type="AlphaFoldDB" id="A0A4P6YVS3"/>
<organism evidence="11 12">
    <name type="scientific">Periweissella cryptocerci</name>
    <dbReference type="NCBI Taxonomy" id="2506420"/>
    <lineage>
        <taxon>Bacteria</taxon>
        <taxon>Bacillati</taxon>
        <taxon>Bacillota</taxon>
        <taxon>Bacilli</taxon>
        <taxon>Lactobacillales</taxon>
        <taxon>Lactobacillaceae</taxon>
        <taxon>Periweissella</taxon>
    </lineage>
</organism>
<feature type="binding site" evidence="10">
    <location>
        <position position="146"/>
    </location>
    <ligand>
        <name>Mn(2+)</name>
        <dbReference type="ChEBI" id="CHEBI:29035"/>
    </ligand>
</feature>
<dbReference type="GO" id="GO:0046872">
    <property type="term" value="F:metal ion binding"/>
    <property type="evidence" value="ECO:0007669"/>
    <property type="project" value="UniProtKB-UniRule"/>
</dbReference>
<dbReference type="HAMAP" id="MF_01470">
    <property type="entry name" value="Cas1"/>
    <property type="match status" value="1"/>
</dbReference>
<evidence type="ECO:0000256" key="3">
    <source>
        <dbReference type="ARBA" id="ARBA00022759"/>
    </source>
</evidence>
<dbReference type="KEGG" id="wei:EQG49_10940"/>
<dbReference type="NCBIfam" id="TIGR03639">
    <property type="entry name" value="cas1_NMENI"/>
    <property type="match status" value="1"/>
</dbReference>
<evidence type="ECO:0000313" key="12">
    <source>
        <dbReference type="Proteomes" id="UP000292886"/>
    </source>
</evidence>
<dbReference type="InterPro" id="IPR019855">
    <property type="entry name" value="CRISPR-assoc_Cas1_NMENI"/>
</dbReference>
<dbReference type="GO" id="GO:0043571">
    <property type="term" value="P:maintenance of CRISPR repeat elements"/>
    <property type="evidence" value="ECO:0007669"/>
    <property type="project" value="UniProtKB-UniRule"/>
</dbReference>
<dbReference type="InterPro" id="IPR042206">
    <property type="entry name" value="CRISPR-assoc_Cas1_C"/>
</dbReference>
<evidence type="ECO:0000256" key="2">
    <source>
        <dbReference type="ARBA" id="ARBA00022723"/>
    </source>
</evidence>
<feature type="binding site" evidence="10">
    <location>
        <position position="218"/>
    </location>
    <ligand>
        <name>Mn(2+)</name>
        <dbReference type="ChEBI" id="CHEBI:29035"/>
    </ligand>
</feature>
<evidence type="ECO:0000256" key="1">
    <source>
        <dbReference type="ARBA" id="ARBA00022722"/>
    </source>
</evidence>
<dbReference type="InterPro" id="IPR050646">
    <property type="entry name" value="Cas1"/>
</dbReference>
<keyword evidence="6 10" id="KW-0051">Antiviral defense</keyword>
<keyword evidence="1 10" id="KW-0540">Nuclease</keyword>
<keyword evidence="3 10" id="KW-0255">Endonuclease</keyword>
<dbReference type="Pfam" id="PF01867">
    <property type="entry name" value="Cas_Cas1"/>
    <property type="match status" value="1"/>
</dbReference>
<dbReference type="GO" id="GO:0003677">
    <property type="term" value="F:DNA binding"/>
    <property type="evidence" value="ECO:0007669"/>
    <property type="project" value="UniProtKB-KW"/>
</dbReference>
<dbReference type="EC" id="3.1.-.-" evidence="10"/>
<reference evidence="12" key="1">
    <citation type="submission" date="2019-03" db="EMBL/GenBank/DDBJ databases">
        <title>Weissella sp. 26KH-42 Genome sequencing.</title>
        <authorList>
            <person name="Heo J."/>
            <person name="Kim S.-J."/>
            <person name="Kim J.-S."/>
            <person name="Hong S.-B."/>
            <person name="Kwon S.-W."/>
        </authorList>
    </citation>
    <scope>NUCLEOTIDE SEQUENCE [LARGE SCALE GENOMIC DNA]</scope>
    <source>
        <strain evidence="12">26KH-42</strain>
    </source>
</reference>
<dbReference type="GO" id="GO:0016787">
    <property type="term" value="F:hydrolase activity"/>
    <property type="evidence" value="ECO:0007669"/>
    <property type="project" value="UniProtKB-KW"/>
</dbReference>
<evidence type="ECO:0000313" key="11">
    <source>
        <dbReference type="EMBL" id="QBO36922.1"/>
    </source>
</evidence>
<gene>
    <name evidence="10 11" type="primary">cas1</name>
    <name evidence="11" type="ORF">EQG49_10940</name>
</gene>
<comment type="cofactor">
    <cofactor evidence="10">
        <name>Mg(2+)</name>
        <dbReference type="ChEBI" id="CHEBI:18420"/>
    </cofactor>
    <cofactor evidence="10">
        <name>Mn(2+)</name>
        <dbReference type="ChEBI" id="CHEBI:29035"/>
    </cofactor>
</comment>
<proteinExistence type="inferred from homology"/>
<dbReference type="Gene3D" id="3.100.10.20">
    <property type="entry name" value="CRISPR-associated endonuclease Cas1, N-terminal domain"/>
    <property type="match status" value="1"/>
</dbReference>
<feature type="binding site" evidence="10">
    <location>
        <position position="203"/>
    </location>
    <ligand>
        <name>Mn(2+)</name>
        <dbReference type="ChEBI" id="CHEBI:29035"/>
    </ligand>
</feature>
<keyword evidence="12" id="KW-1185">Reference proteome</keyword>
<dbReference type="RefSeq" id="WP_133363999.1">
    <property type="nucleotide sequence ID" value="NZ_CP037940.1"/>
</dbReference>
<dbReference type="OrthoDB" id="9803119at2"/>
<evidence type="ECO:0000256" key="8">
    <source>
        <dbReference type="ARBA" id="ARBA00023211"/>
    </source>
</evidence>
<protein>
    <recommendedName>
        <fullName evidence="10">CRISPR-associated endonuclease Cas1</fullName>
        <ecNumber evidence="10">3.1.-.-</ecNumber>
    </recommendedName>
</protein>
<dbReference type="EMBL" id="CP037940">
    <property type="protein sequence ID" value="QBO36922.1"/>
    <property type="molecule type" value="Genomic_DNA"/>
</dbReference>
<evidence type="ECO:0000256" key="6">
    <source>
        <dbReference type="ARBA" id="ARBA00023118"/>
    </source>
</evidence>
<name>A0A4P6YVS3_9LACO</name>
<evidence type="ECO:0000256" key="4">
    <source>
        <dbReference type="ARBA" id="ARBA00022801"/>
    </source>
</evidence>
<dbReference type="PANTHER" id="PTHR34353:SF2">
    <property type="entry name" value="CRISPR-ASSOCIATED ENDONUCLEASE CAS1 1"/>
    <property type="match status" value="1"/>
</dbReference>
<dbReference type="InterPro" id="IPR002729">
    <property type="entry name" value="CRISPR-assoc_Cas1"/>
</dbReference>
<dbReference type="InterPro" id="IPR042211">
    <property type="entry name" value="CRISPR-assoc_Cas1_N"/>
</dbReference>
<dbReference type="Proteomes" id="UP000292886">
    <property type="component" value="Chromosome"/>
</dbReference>